<dbReference type="SUPFAM" id="SSF52540">
    <property type="entry name" value="P-loop containing nucleoside triphosphate hydrolases"/>
    <property type="match status" value="1"/>
</dbReference>
<evidence type="ECO:0000256" key="1">
    <source>
        <dbReference type="ARBA" id="ARBA00004496"/>
    </source>
</evidence>
<evidence type="ECO:0000256" key="2">
    <source>
        <dbReference type="ARBA" id="ARBA00005870"/>
    </source>
</evidence>
<keyword evidence="4 7" id="KW-0251">Elongation factor</keyword>
<feature type="binding site" evidence="7">
    <location>
        <begin position="81"/>
        <end position="85"/>
    </location>
    <ligand>
        <name>GTP</name>
        <dbReference type="ChEBI" id="CHEBI:37565"/>
    </ligand>
</feature>
<dbReference type="InterPro" id="IPR047872">
    <property type="entry name" value="EFG_IV"/>
</dbReference>
<dbReference type="InterPro" id="IPR035649">
    <property type="entry name" value="EFG_V"/>
</dbReference>
<evidence type="ECO:0000313" key="11">
    <source>
        <dbReference type="Proteomes" id="UP000514704"/>
    </source>
</evidence>
<dbReference type="InterPro" id="IPR041095">
    <property type="entry name" value="EFG_II"/>
</dbReference>
<dbReference type="GO" id="GO:0032790">
    <property type="term" value="P:ribosome disassembly"/>
    <property type="evidence" value="ECO:0007669"/>
    <property type="project" value="TreeGrafter"/>
</dbReference>
<dbReference type="InterPro" id="IPR000640">
    <property type="entry name" value="EFG_V-like"/>
</dbReference>
<dbReference type="Pfam" id="PF00009">
    <property type="entry name" value="GTP_EFTU"/>
    <property type="match status" value="1"/>
</dbReference>
<organism evidence="10 11">
    <name type="scientific">Mycoplasma tullyi</name>
    <dbReference type="NCBI Taxonomy" id="1612150"/>
    <lineage>
        <taxon>Bacteria</taxon>
        <taxon>Bacillati</taxon>
        <taxon>Mycoplasmatota</taxon>
        <taxon>Mollicutes</taxon>
        <taxon>Mycoplasmataceae</taxon>
        <taxon>Mycoplasma</taxon>
    </lineage>
</organism>
<dbReference type="RefSeq" id="WP_182078667.1">
    <property type="nucleotide sequence ID" value="NZ_CP059674.1"/>
</dbReference>
<dbReference type="NCBIfam" id="NF009381">
    <property type="entry name" value="PRK12740.1-5"/>
    <property type="match status" value="1"/>
</dbReference>
<dbReference type="InterPro" id="IPR031157">
    <property type="entry name" value="G_TR_CS"/>
</dbReference>
<dbReference type="InterPro" id="IPR009000">
    <property type="entry name" value="Transl_B-barrel_sf"/>
</dbReference>
<dbReference type="Gene3D" id="3.30.230.10">
    <property type="match status" value="1"/>
</dbReference>
<dbReference type="EMBL" id="CP059674">
    <property type="protein sequence ID" value="QMT98381.1"/>
    <property type="molecule type" value="Genomic_DNA"/>
</dbReference>
<dbReference type="Pfam" id="PF14492">
    <property type="entry name" value="EFG_III"/>
    <property type="match status" value="1"/>
</dbReference>
<dbReference type="NCBIfam" id="TIGR00231">
    <property type="entry name" value="small_GTP"/>
    <property type="match status" value="1"/>
</dbReference>
<dbReference type="SUPFAM" id="SSF50447">
    <property type="entry name" value="Translation proteins"/>
    <property type="match status" value="1"/>
</dbReference>
<dbReference type="AlphaFoldDB" id="A0A7D7YJH9"/>
<dbReference type="CDD" id="cd04088">
    <property type="entry name" value="EFG_mtEFG_II"/>
    <property type="match status" value="1"/>
</dbReference>
<dbReference type="SMART" id="SM00838">
    <property type="entry name" value="EFG_C"/>
    <property type="match status" value="1"/>
</dbReference>
<dbReference type="InterPro" id="IPR000795">
    <property type="entry name" value="T_Tr_GTP-bd_dom"/>
</dbReference>
<keyword evidence="5 7" id="KW-0648">Protein biosynthesis</keyword>
<evidence type="ECO:0000256" key="5">
    <source>
        <dbReference type="ARBA" id="ARBA00022917"/>
    </source>
</evidence>
<dbReference type="Gene3D" id="3.40.50.300">
    <property type="entry name" value="P-loop containing nucleotide triphosphate hydrolases"/>
    <property type="match status" value="1"/>
</dbReference>
<evidence type="ECO:0000259" key="9">
    <source>
        <dbReference type="PROSITE" id="PS51722"/>
    </source>
</evidence>
<dbReference type="NCBIfam" id="TIGR00484">
    <property type="entry name" value="EF-G"/>
    <property type="match status" value="1"/>
</dbReference>
<proteinExistence type="inferred from homology"/>
<dbReference type="FunFam" id="3.40.50.300:FF:000029">
    <property type="entry name" value="Elongation factor G"/>
    <property type="match status" value="1"/>
</dbReference>
<dbReference type="GO" id="GO:0005525">
    <property type="term" value="F:GTP binding"/>
    <property type="evidence" value="ECO:0007669"/>
    <property type="project" value="UniProtKB-UniRule"/>
</dbReference>
<sequence>MARQYPLEKFRNFGIMAHIDAGKTTTSERILFHSGKTHKIGETHDGASVMDWMAQEKERGITITSAATSVTWKDCQLNLIDTPGHVDFTVEVERSLRVLDGAVAVLDAQMGVEPQTETVWRQASRYEVPRIVFVNKMDKTGANFQRSVDSIHSRLGVKSVPIQLPIGAENEFNGIIDLVEMKAYFFDGKEDENYETKEIPAEYLEEAKKAHAHMLDEIVTFDEAVMEKYLEGQEISKEQIKSCIRKGVISSTLFPVLCGTAFKNKGVKPLLDAVVDYLPSPIDVPAAKGYKNGEEVSIPTSDDAPFVGLAFKVATDPFVGRLTFVRVYSGVLTSGSYVTNTTKDKKERVSRIVKMHAQQRDEINEIRAGDICAIVGLKDTTTGDTIASENQELTLESMTFAQPVISLAVEPKTKADQEKMGISLSKLAEEDPTFRTYTDEETGQTIIAGMGELHLDILVDRLRREFKVDVNVGAPQVSYRETLKAKADVEGKYIKQSGGRGQYGHVVITFEPNHDKGFEFEDKIVGGKIPKEYIKSVKAGLEAAMNNGPLAGYPMIDIKASLFDGSYHDVDSNEMAYKIAASMALKEAGKRCNPALLEPIMAIEVTVPEQYFGDTMGDVSSRRGMIEGTESRDNVQVIKAKVPLSEMFGYATDLRSFTQGRGNYIMQFSHYAEAPKSVVEKVIENKAKSNKTA</sequence>
<dbReference type="InterPro" id="IPR004540">
    <property type="entry name" value="Transl_elong_EFG/EF2"/>
</dbReference>
<dbReference type="FunFam" id="3.30.70.240:FF:000001">
    <property type="entry name" value="Elongation factor G"/>
    <property type="match status" value="1"/>
</dbReference>
<evidence type="ECO:0000256" key="3">
    <source>
        <dbReference type="ARBA" id="ARBA00022741"/>
    </source>
</evidence>
<evidence type="ECO:0000256" key="7">
    <source>
        <dbReference type="HAMAP-Rule" id="MF_00054"/>
    </source>
</evidence>
<comment type="function">
    <text evidence="7">Catalyzes the GTP-dependent ribosomal translocation step during translation elongation. During this step, the ribosome changes from the pre-translocational (PRE) to the post-translocational (POST) state as the newly formed A-site-bound peptidyl-tRNA and P-site-bound deacylated tRNA move to the P and E sites, respectively. Catalyzes the coordinated movement of the two tRNA molecules, the mRNA and conformational changes in the ribosome.</text>
</comment>
<dbReference type="KEGG" id="mtuy:H3143_02665"/>
<dbReference type="CDD" id="cd03713">
    <property type="entry name" value="EFG_mtEFG_C"/>
    <property type="match status" value="1"/>
</dbReference>
<dbReference type="HAMAP" id="MF_00054_B">
    <property type="entry name" value="EF_G_EF_2_B"/>
    <property type="match status" value="1"/>
</dbReference>
<dbReference type="Gene3D" id="3.30.70.240">
    <property type="match status" value="1"/>
</dbReference>
<evidence type="ECO:0000256" key="6">
    <source>
        <dbReference type="ARBA" id="ARBA00023134"/>
    </source>
</evidence>
<evidence type="ECO:0000256" key="4">
    <source>
        <dbReference type="ARBA" id="ARBA00022768"/>
    </source>
</evidence>
<dbReference type="NCBIfam" id="NF009891">
    <property type="entry name" value="PRK13351.1-1"/>
    <property type="match status" value="1"/>
</dbReference>
<dbReference type="CDD" id="cd01886">
    <property type="entry name" value="EF-G"/>
    <property type="match status" value="1"/>
</dbReference>
<dbReference type="InterPro" id="IPR027417">
    <property type="entry name" value="P-loop_NTPase"/>
</dbReference>
<dbReference type="InterPro" id="IPR005225">
    <property type="entry name" value="Small_GTP-bd"/>
</dbReference>
<dbReference type="InterPro" id="IPR005517">
    <property type="entry name" value="Transl_elong_EFG/EF2_IV"/>
</dbReference>
<dbReference type="FunFam" id="2.40.30.10:FF:000006">
    <property type="entry name" value="Elongation factor G"/>
    <property type="match status" value="1"/>
</dbReference>
<dbReference type="InterPro" id="IPR020568">
    <property type="entry name" value="Ribosomal_Su5_D2-typ_SF"/>
</dbReference>
<feature type="domain" description="Tr-type G" evidence="9">
    <location>
        <begin position="8"/>
        <end position="282"/>
    </location>
</feature>
<dbReference type="FunFam" id="3.30.70.870:FF:000001">
    <property type="entry name" value="Elongation factor G"/>
    <property type="match status" value="1"/>
</dbReference>
<dbReference type="Proteomes" id="UP000514704">
    <property type="component" value="Chromosome"/>
</dbReference>
<dbReference type="Gene3D" id="3.30.70.870">
    <property type="entry name" value="Elongation Factor G (Translational Gtpase), domain 3"/>
    <property type="match status" value="1"/>
</dbReference>
<dbReference type="CDD" id="cd01434">
    <property type="entry name" value="EFG_mtEFG1_IV"/>
    <property type="match status" value="1"/>
</dbReference>
<dbReference type="InterPro" id="IPR014721">
    <property type="entry name" value="Ribsml_uS5_D2-typ_fold_subgr"/>
</dbReference>
<dbReference type="GO" id="GO:0005737">
    <property type="term" value="C:cytoplasm"/>
    <property type="evidence" value="ECO:0007669"/>
    <property type="project" value="UniProtKB-SubCell"/>
</dbReference>
<keyword evidence="7" id="KW-0963">Cytoplasm</keyword>
<accession>A0A7D7YJH9</accession>
<dbReference type="FunFam" id="3.30.230.10:FF:000003">
    <property type="entry name" value="Elongation factor G"/>
    <property type="match status" value="1"/>
</dbReference>
<reference evidence="10 11" key="1">
    <citation type="journal article" date="2017" name="Int. J. Syst. Evol. Microbiol.">
        <title>Mycoplasma tullyi sp. nov., isolated from penguins of the genus Spheniscus.</title>
        <authorList>
            <person name="Yavari C.A."/>
            <person name="Ramirez A.S."/>
            <person name="Nicholas R.A.J."/>
            <person name="Radford A.D."/>
            <person name="Darby A.C."/>
            <person name="Bradbury J.M."/>
        </authorList>
    </citation>
    <scope>NUCLEOTIDE SEQUENCE [LARGE SCALE GENOMIC DNA]</scope>
    <source>
        <strain evidence="10 11">56A97T</strain>
    </source>
</reference>
<dbReference type="SMART" id="SM00889">
    <property type="entry name" value="EFG_IV"/>
    <property type="match status" value="1"/>
</dbReference>
<protein>
    <recommendedName>
        <fullName evidence="7 8">Elongation factor G</fullName>
        <shortName evidence="7">EF-G</shortName>
    </recommendedName>
</protein>
<dbReference type="NCBIfam" id="NF009379">
    <property type="entry name" value="PRK12740.1-3"/>
    <property type="match status" value="1"/>
</dbReference>
<dbReference type="PANTHER" id="PTHR43261:SF1">
    <property type="entry name" value="RIBOSOME-RELEASING FACTOR 2, MITOCHONDRIAL"/>
    <property type="match status" value="1"/>
</dbReference>
<feature type="binding site" evidence="7">
    <location>
        <begin position="135"/>
        <end position="138"/>
    </location>
    <ligand>
        <name>GTP</name>
        <dbReference type="ChEBI" id="CHEBI:37565"/>
    </ligand>
</feature>
<evidence type="ECO:0000313" key="10">
    <source>
        <dbReference type="EMBL" id="QMT98381.1"/>
    </source>
</evidence>
<dbReference type="Pfam" id="PF00679">
    <property type="entry name" value="EFG_C"/>
    <property type="match status" value="1"/>
</dbReference>
<dbReference type="InterPro" id="IPR035647">
    <property type="entry name" value="EFG_III/V"/>
</dbReference>
<dbReference type="PRINTS" id="PR00315">
    <property type="entry name" value="ELONGATNFCT"/>
</dbReference>
<comment type="similarity">
    <text evidence="2 7">Belongs to the TRAFAC class translation factor GTPase superfamily. Classic translation factor GTPase family. EF-G/EF-2 subfamily.</text>
</comment>
<dbReference type="PROSITE" id="PS00301">
    <property type="entry name" value="G_TR_1"/>
    <property type="match status" value="1"/>
</dbReference>
<dbReference type="SUPFAM" id="SSF54211">
    <property type="entry name" value="Ribosomal protein S5 domain 2-like"/>
    <property type="match status" value="1"/>
</dbReference>
<feature type="binding site" evidence="7">
    <location>
        <begin position="17"/>
        <end position="24"/>
    </location>
    <ligand>
        <name>GTP</name>
        <dbReference type="ChEBI" id="CHEBI:37565"/>
    </ligand>
</feature>
<comment type="subcellular location">
    <subcellularLocation>
        <location evidence="1 7">Cytoplasm</location>
    </subcellularLocation>
</comment>
<keyword evidence="6 7" id="KW-0342">GTP-binding</keyword>
<dbReference type="CDD" id="cd16262">
    <property type="entry name" value="EFG_III"/>
    <property type="match status" value="1"/>
</dbReference>
<keyword evidence="11" id="KW-1185">Reference proteome</keyword>
<dbReference type="InterPro" id="IPR004161">
    <property type="entry name" value="EFTu-like_2"/>
</dbReference>
<dbReference type="Gene3D" id="2.40.30.10">
    <property type="entry name" value="Translation factors"/>
    <property type="match status" value="1"/>
</dbReference>
<evidence type="ECO:0000256" key="8">
    <source>
        <dbReference type="NCBIfam" id="TIGR00484"/>
    </source>
</evidence>
<dbReference type="Pfam" id="PF03764">
    <property type="entry name" value="EFG_IV"/>
    <property type="match status" value="1"/>
</dbReference>
<dbReference type="GO" id="GO:0003746">
    <property type="term" value="F:translation elongation factor activity"/>
    <property type="evidence" value="ECO:0007669"/>
    <property type="project" value="UniProtKB-UniRule"/>
</dbReference>
<dbReference type="PANTHER" id="PTHR43261">
    <property type="entry name" value="TRANSLATION ELONGATION FACTOR G-RELATED"/>
    <property type="match status" value="1"/>
</dbReference>
<gene>
    <name evidence="7 10" type="primary">fusA</name>
    <name evidence="10" type="ORF">H3143_02665</name>
</gene>
<dbReference type="GO" id="GO:0003924">
    <property type="term" value="F:GTPase activity"/>
    <property type="evidence" value="ECO:0007669"/>
    <property type="project" value="InterPro"/>
</dbReference>
<dbReference type="Pfam" id="PF03144">
    <property type="entry name" value="GTP_EFTU_D2"/>
    <property type="match status" value="1"/>
</dbReference>
<dbReference type="InterPro" id="IPR009022">
    <property type="entry name" value="EFG_III"/>
</dbReference>
<dbReference type="SUPFAM" id="SSF54980">
    <property type="entry name" value="EF-G C-terminal domain-like"/>
    <property type="match status" value="2"/>
</dbReference>
<dbReference type="PROSITE" id="PS51722">
    <property type="entry name" value="G_TR_2"/>
    <property type="match status" value="1"/>
</dbReference>
<name>A0A7D7YJH9_9MOLU</name>
<keyword evidence="3 7" id="KW-0547">Nucleotide-binding</keyword>